<protein>
    <submittedName>
        <fullName evidence="2">Alpha/beta hydrolase</fullName>
    </submittedName>
</protein>
<dbReference type="Gene3D" id="3.40.50.1820">
    <property type="entry name" value="alpha/beta hydrolase"/>
    <property type="match status" value="1"/>
</dbReference>
<dbReference type="PANTHER" id="PTHR43798:SF33">
    <property type="entry name" value="HYDROLASE, PUTATIVE (AFU_ORTHOLOGUE AFUA_2G14860)-RELATED"/>
    <property type="match status" value="1"/>
</dbReference>
<dbReference type="InterPro" id="IPR000073">
    <property type="entry name" value="AB_hydrolase_1"/>
</dbReference>
<comment type="caution">
    <text evidence="2">The sequence shown here is derived from an EMBL/GenBank/DDBJ whole genome shotgun (WGS) entry which is preliminary data.</text>
</comment>
<dbReference type="Proteomes" id="UP001500503">
    <property type="component" value="Unassembled WGS sequence"/>
</dbReference>
<organism evidence="2 3">
    <name type="scientific">Actinoallomurus oryzae</name>
    <dbReference type="NCBI Taxonomy" id="502180"/>
    <lineage>
        <taxon>Bacteria</taxon>
        <taxon>Bacillati</taxon>
        <taxon>Actinomycetota</taxon>
        <taxon>Actinomycetes</taxon>
        <taxon>Streptosporangiales</taxon>
        <taxon>Thermomonosporaceae</taxon>
        <taxon>Actinoallomurus</taxon>
    </lineage>
</organism>
<keyword evidence="2" id="KW-0378">Hydrolase</keyword>
<feature type="domain" description="AB hydrolase-1" evidence="1">
    <location>
        <begin position="23"/>
        <end position="272"/>
    </location>
</feature>
<dbReference type="Pfam" id="PF12697">
    <property type="entry name" value="Abhydrolase_6"/>
    <property type="match status" value="1"/>
</dbReference>
<keyword evidence="3" id="KW-1185">Reference proteome</keyword>
<proteinExistence type="predicted"/>
<evidence type="ECO:0000313" key="2">
    <source>
        <dbReference type="EMBL" id="GAA4512727.1"/>
    </source>
</evidence>
<name>A0ABP8QXW5_9ACTN</name>
<dbReference type="SUPFAM" id="SSF53474">
    <property type="entry name" value="alpha/beta-Hydrolases"/>
    <property type="match status" value="1"/>
</dbReference>
<reference evidence="3" key="1">
    <citation type="journal article" date="2019" name="Int. J. Syst. Evol. Microbiol.">
        <title>The Global Catalogue of Microorganisms (GCM) 10K type strain sequencing project: providing services to taxonomists for standard genome sequencing and annotation.</title>
        <authorList>
            <consortium name="The Broad Institute Genomics Platform"/>
            <consortium name="The Broad Institute Genome Sequencing Center for Infectious Disease"/>
            <person name="Wu L."/>
            <person name="Ma J."/>
        </authorList>
    </citation>
    <scope>NUCLEOTIDE SEQUENCE [LARGE SCALE GENOMIC DNA]</scope>
    <source>
        <strain evidence="3">JCM 17933</strain>
    </source>
</reference>
<dbReference type="InterPro" id="IPR050266">
    <property type="entry name" value="AB_hydrolase_sf"/>
</dbReference>
<dbReference type="EMBL" id="BAABHF010000046">
    <property type="protein sequence ID" value="GAA4512727.1"/>
    <property type="molecule type" value="Genomic_DNA"/>
</dbReference>
<accession>A0ABP8QXW5</accession>
<evidence type="ECO:0000313" key="3">
    <source>
        <dbReference type="Proteomes" id="UP001500503"/>
    </source>
</evidence>
<dbReference type="PANTHER" id="PTHR43798">
    <property type="entry name" value="MONOACYLGLYCEROL LIPASE"/>
    <property type="match status" value="1"/>
</dbReference>
<dbReference type="GO" id="GO:0016787">
    <property type="term" value="F:hydrolase activity"/>
    <property type="evidence" value="ECO:0007669"/>
    <property type="project" value="UniProtKB-KW"/>
</dbReference>
<dbReference type="InterPro" id="IPR029058">
    <property type="entry name" value="AB_hydrolase_fold"/>
</dbReference>
<evidence type="ECO:0000259" key="1">
    <source>
        <dbReference type="Pfam" id="PF12697"/>
    </source>
</evidence>
<gene>
    <name evidence="2" type="ORF">GCM10023191_078900</name>
</gene>
<dbReference type="InterPro" id="IPR000639">
    <property type="entry name" value="Epox_hydrolase-like"/>
</dbReference>
<dbReference type="PRINTS" id="PR00412">
    <property type="entry name" value="EPOXHYDRLASE"/>
</dbReference>
<sequence length="294" mass="31279">MTEFVNVTGGRIAYDVIGDGPLVLLSHGIGDRRQAHRHLAPRLAAAGYRVVNADIRGHGESSMDWPSVTGKAAISRTDIAGDLIEVIEHFGGPAVIVGHSISGGAATIAAATAPEAVAGIVEIAPFTLVQKLDVAALLRVRRYRLGMVRLLGATLVLRSLRSWFRYLDIAYPSKPDDYDEYMAALAATLREPGRMAEFMKTGKSTPADAQARLPDVTCPALVIMGTLDPDFADPRAEGEAVVAAMPPGVGQVATVEGAGHYPHAERPDATAELILRFLATEVPDSRRGLSRRVS</sequence>